<evidence type="ECO:0000256" key="1">
    <source>
        <dbReference type="SAM" id="MobiDB-lite"/>
    </source>
</evidence>
<evidence type="ECO:0000313" key="5">
    <source>
        <dbReference type="Proteomes" id="UP000815677"/>
    </source>
</evidence>
<name>A0ABQ0M772_MYCCL</name>
<accession>A0ABQ0M772</accession>
<dbReference type="Pfam" id="PF20151">
    <property type="entry name" value="DUF6533"/>
    <property type="match status" value="1"/>
</dbReference>
<feature type="transmembrane region" description="Helical" evidence="2">
    <location>
        <begin position="20"/>
        <end position="43"/>
    </location>
</feature>
<keyword evidence="2" id="KW-0472">Membrane</keyword>
<protein>
    <recommendedName>
        <fullName evidence="3">DUF6533 domain-containing protein</fullName>
    </recommendedName>
</protein>
<feature type="transmembrane region" description="Helical" evidence="2">
    <location>
        <begin position="221"/>
        <end position="241"/>
    </location>
</feature>
<dbReference type="Proteomes" id="UP000815677">
    <property type="component" value="Unassembled WGS sequence"/>
</dbReference>
<organism evidence="4 5">
    <name type="scientific">Mycena chlorophos</name>
    <name type="common">Agaric fungus</name>
    <name type="synonym">Agaricus chlorophos</name>
    <dbReference type="NCBI Taxonomy" id="658473"/>
    <lineage>
        <taxon>Eukaryota</taxon>
        <taxon>Fungi</taxon>
        <taxon>Dikarya</taxon>
        <taxon>Basidiomycota</taxon>
        <taxon>Agaricomycotina</taxon>
        <taxon>Agaricomycetes</taxon>
        <taxon>Agaricomycetidae</taxon>
        <taxon>Agaricales</taxon>
        <taxon>Marasmiineae</taxon>
        <taxon>Mycenaceae</taxon>
        <taxon>Mycena</taxon>
    </lineage>
</organism>
<feature type="compositionally biased region" description="Basic and acidic residues" evidence="1">
    <location>
        <begin position="293"/>
        <end position="302"/>
    </location>
</feature>
<keyword evidence="5" id="KW-1185">Reference proteome</keyword>
<proteinExistence type="predicted"/>
<keyword evidence="2" id="KW-1133">Transmembrane helix</keyword>
<evidence type="ECO:0000313" key="4">
    <source>
        <dbReference type="EMBL" id="GAT59140.1"/>
    </source>
</evidence>
<keyword evidence="2" id="KW-0812">Transmembrane</keyword>
<dbReference type="EMBL" id="DF849822">
    <property type="protein sequence ID" value="GAT59140.1"/>
    <property type="molecule type" value="Genomic_DNA"/>
</dbReference>
<feature type="region of interest" description="Disordered" evidence="1">
    <location>
        <begin position="284"/>
        <end position="362"/>
    </location>
</feature>
<feature type="transmembrane region" description="Helical" evidence="2">
    <location>
        <begin position="125"/>
        <end position="145"/>
    </location>
</feature>
<dbReference type="InterPro" id="IPR045340">
    <property type="entry name" value="DUF6533"/>
</dbReference>
<feature type="transmembrane region" description="Helical" evidence="2">
    <location>
        <begin position="97"/>
        <end position="113"/>
    </location>
</feature>
<feature type="transmembrane region" description="Helical" evidence="2">
    <location>
        <begin position="247"/>
        <end position="266"/>
    </location>
</feature>
<feature type="transmembrane region" description="Helical" evidence="2">
    <location>
        <begin position="175"/>
        <end position="198"/>
    </location>
</feature>
<evidence type="ECO:0000259" key="3">
    <source>
        <dbReference type="Pfam" id="PF20151"/>
    </source>
</evidence>
<sequence>MSATEALDPVTTQEDLNLNYYFQLISFTLLFYDYFLTLDWEVARYWGSSWSWPTFFYFVNRYATLLGNIPVVLEYFWSTPPTPRKLIVCAHIESYHQYYLIATQVLVGAMLILRTYALYERNKRVLALMLVFTTGSVAVGIWSVFRSKRPSGNTNLSLYMGCDYPTTKQDGLNLLIPWAAVAVFDTMIFVLTLGRVLYRRSKGLHGARASGLLTLLLRDGAIYFAVMVMSNLANIFTFAFGGPFTRGIATTFTNVLASIMISRLMLNLRDPALAHMSGRRVQMTSTTLMESSGRTRTEERQSPDVVLDTEYELTTRDPNYSPNADDFDSGYDYPHAHRPSNSSYHDSAGHTPRSQSLSWADTGGYGRTQAYAI</sequence>
<feature type="transmembrane region" description="Helical" evidence="2">
    <location>
        <begin position="55"/>
        <end position="77"/>
    </location>
</feature>
<gene>
    <name evidence="4" type="ORF">MCHLO_15475</name>
</gene>
<evidence type="ECO:0000256" key="2">
    <source>
        <dbReference type="SAM" id="Phobius"/>
    </source>
</evidence>
<feature type="domain" description="DUF6533" evidence="3">
    <location>
        <begin position="21"/>
        <end position="66"/>
    </location>
</feature>
<reference evidence="4" key="1">
    <citation type="submission" date="2014-09" db="EMBL/GenBank/DDBJ databases">
        <title>Genome sequence of the luminous mushroom Mycena chlorophos for searching fungal bioluminescence genes.</title>
        <authorList>
            <person name="Tanaka Y."/>
            <person name="Kasuga D."/>
            <person name="Oba Y."/>
            <person name="Hase S."/>
            <person name="Sato K."/>
            <person name="Oba Y."/>
            <person name="Sakakibara Y."/>
        </authorList>
    </citation>
    <scope>NUCLEOTIDE SEQUENCE</scope>
</reference>